<keyword evidence="6" id="KW-0472">Membrane</keyword>
<dbReference type="OMA" id="QQRECEW"/>
<keyword evidence="2" id="KW-0805">Transcription regulation</keyword>
<evidence type="ECO:0000256" key="5">
    <source>
        <dbReference type="ARBA" id="ARBA00023242"/>
    </source>
</evidence>
<dbReference type="OrthoDB" id="1091709at2759"/>
<accession>V4KZD4</accession>
<dbReference type="PROSITE" id="PS51005">
    <property type="entry name" value="NAC"/>
    <property type="match status" value="1"/>
</dbReference>
<dbReference type="GO" id="GO:0005634">
    <property type="term" value="C:nucleus"/>
    <property type="evidence" value="ECO:0007669"/>
    <property type="project" value="UniProtKB-SubCell"/>
</dbReference>
<organism evidence="8 9">
    <name type="scientific">Eutrema salsugineum</name>
    <name type="common">Saltwater cress</name>
    <name type="synonym">Sisymbrium salsugineum</name>
    <dbReference type="NCBI Taxonomy" id="72664"/>
    <lineage>
        <taxon>Eukaryota</taxon>
        <taxon>Viridiplantae</taxon>
        <taxon>Streptophyta</taxon>
        <taxon>Embryophyta</taxon>
        <taxon>Tracheophyta</taxon>
        <taxon>Spermatophyta</taxon>
        <taxon>Magnoliopsida</taxon>
        <taxon>eudicotyledons</taxon>
        <taxon>Gunneridae</taxon>
        <taxon>Pentapetalae</taxon>
        <taxon>rosids</taxon>
        <taxon>malvids</taxon>
        <taxon>Brassicales</taxon>
        <taxon>Brassicaceae</taxon>
        <taxon>Eutremeae</taxon>
        <taxon>Eutrema</taxon>
    </lineage>
</organism>
<keyword evidence="9" id="KW-1185">Reference proteome</keyword>
<evidence type="ECO:0000256" key="4">
    <source>
        <dbReference type="ARBA" id="ARBA00023163"/>
    </source>
</evidence>
<keyword evidence="3" id="KW-0238">DNA-binding</keyword>
<sequence length="438" mass="49717">MEDKPGYGFRPYDEELVGYYLRNKIQGNTRLVEGSISEVNICSFDPWILCLKSKIKSRDPIWYFFSRRENKYASGNRQSRTTRSGSWKLTGESVDVKDQWGIWSGIKGKIIGQKRFLVFLRGKTSQKTKSDWAMQELHYTLLPEDQRTYVICRLEYKGHIMNIPSANATDPTLPFVPNMTNSAGSVVNLSLQAHSGSFNTFSEYDSANQGQQFSGNFNMQQSFQGNSGSSNHFSEYDLANQGHWFSGDLNLQQQVPYSAPYEDDIWRQLVEDNCDSLIDERTYTQKNCSDYRPKNPVTGVFADDSSSDIDTDSTVCRDTWSSTDSVGSSDGPYLTPIDDIPLLSTIEPLHNNEAQEKPKQLTLQSQGKEKVIATQKSECEWIVAKDSVKKVPSTTAVKQSWIVLEEVSQRNSQWSHLKNMIIGFLLFISIISWIILVA</sequence>
<dbReference type="EMBL" id="KI517683">
    <property type="protein sequence ID" value="ESQ36719.1"/>
    <property type="molecule type" value="Genomic_DNA"/>
</dbReference>
<evidence type="ECO:0000256" key="3">
    <source>
        <dbReference type="ARBA" id="ARBA00023125"/>
    </source>
</evidence>
<proteinExistence type="predicted"/>
<dbReference type="PANTHER" id="PTHR31989">
    <property type="entry name" value="NAC DOMAIN-CONTAINING PROTEIN 82-RELATED"/>
    <property type="match status" value="1"/>
</dbReference>
<name>V4KZD4_EUTSA</name>
<dbReference type="GO" id="GO:0006355">
    <property type="term" value="P:regulation of DNA-templated transcription"/>
    <property type="evidence" value="ECO:0007669"/>
    <property type="project" value="InterPro"/>
</dbReference>
<dbReference type="KEGG" id="eus:EUTSA_v10007665mg"/>
<dbReference type="Proteomes" id="UP000030689">
    <property type="component" value="Unassembled WGS sequence"/>
</dbReference>
<keyword evidence="4" id="KW-0804">Transcription</keyword>
<evidence type="ECO:0000256" key="2">
    <source>
        <dbReference type="ARBA" id="ARBA00023015"/>
    </source>
</evidence>
<evidence type="ECO:0000313" key="8">
    <source>
        <dbReference type="EMBL" id="ESQ36719.1"/>
    </source>
</evidence>
<keyword evidence="5" id="KW-0539">Nucleus</keyword>
<dbReference type="SUPFAM" id="SSF101941">
    <property type="entry name" value="NAC domain"/>
    <property type="match status" value="1"/>
</dbReference>
<dbReference type="Gramene" id="ESQ36719">
    <property type="protein sequence ID" value="ESQ36719"/>
    <property type="gene ID" value="EUTSA_v10007665mg"/>
</dbReference>
<keyword evidence="6" id="KW-0812">Transmembrane</keyword>
<feature type="transmembrane region" description="Helical" evidence="6">
    <location>
        <begin position="420"/>
        <end position="437"/>
    </location>
</feature>
<reference evidence="8 9" key="1">
    <citation type="journal article" date="2013" name="Front. Plant Sci.">
        <title>The Reference Genome of the Halophytic Plant Eutrema salsugineum.</title>
        <authorList>
            <person name="Yang R."/>
            <person name="Jarvis D.E."/>
            <person name="Chen H."/>
            <person name="Beilstein M.A."/>
            <person name="Grimwood J."/>
            <person name="Jenkins J."/>
            <person name="Shu S."/>
            <person name="Prochnik S."/>
            <person name="Xin M."/>
            <person name="Ma C."/>
            <person name="Schmutz J."/>
            <person name="Wing R.A."/>
            <person name="Mitchell-Olds T."/>
            <person name="Schumaker K.S."/>
            <person name="Wang X."/>
        </authorList>
    </citation>
    <scope>NUCLEOTIDE SEQUENCE [LARGE SCALE GENOMIC DNA]</scope>
</reference>
<dbReference type="STRING" id="72664.V4KZD4"/>
<dbReference type="AlphaFoldDB" id="V4KZD4"/>
<dbReference type="InterPro" id="IPR003441">
    <property type="entry name" value="NAC-dom"/>
</dbReference>
<dbReference type="Pfam" id="PF02365">
    <property type="entry name" value="NAM"/>
    <property type="match status" value="1"/>
</dbReference>
<evidence type="ECO:0000256" key="1">
    <source>
        <dbReference type="ARBA" id="ARBA00004123"/>
    </source>
</evidence>
<dbReference type="Gene3D" id="2.170.150.80">
    <property type="entry name" value="NAC domain"/>
    <property type="match status" value="1"/>
</dbReference>
<dbReference type="GO" id="GO:0000976">
    <property type="term" value="F:transcription cis-regulatory region binding"/>
    <property type="evidence" value="ECO:0007669"/>
    <property type="project" value="EnsemblPlants"/>
</dbReference>
<evidence type="ECO:0000259" key="7">
    <source>
        <dbReference type="PROSITE" id="PS51005"/>
    </source>
</evidence>
<evidence type="ECO:0000256" key="6">
    <source>
        <dbReference type="SAM" id="Phobius"/>
    </source>
</evidence>
<keyword evidence="6" id="KW-1133">Transmembrane helix</keyword>
<dbReference type="InterPro" id="IPR036093">
    <property type="entry name" value="NAC_dom_sf"/>
</dbReference>
<gene>
    <name evidence="8" type="ORF">EUTSA_v10007665mg</name>
</gene>
<evidence type="ECO:0000313" key="9">
    <source>
        <dbReference type="Proteomes" id="UP000030689"/>
    </source>
</evidence>
<protein>
    <recommendedName>
        <fullName evidence="7">NAC domain-containing protein</fullName>
    </recommendedName>
</protein>
<comment type="subcellular location">
    <subcellularLocation>
        <location evidence="1">Nucleus</location>
    </subcellularLocation>
</comment>
<feature type="domain" description="NAC" evidence="7">
    <location>
        <begin position="3"/>
        <end position="157"/>
    </location>
</feature>